<feature type="compositionally biased region" description="Basic residues" evidence="1">
    <location>
        <begin position="269"/>
        <end position="278"/>
    </location>
</feature>
<feature type="region of interest" description="Disordered" evidence="1">
    <location>
        <begin position="265"/>
        <end position="305"/>
    </location>
</feature>
<reference evidence="2 3" key="1">
    <citation type="journal article" date="2019" name="Commun. Biol.">
        <title>The bagworm genome reveals a unique fibroin gene that provides high tensile strength.</title>
        <authorList>
            <person name="Kono N."/>
            <person name="Nakamura H."/>
            <person name="Ohtoshi R."/>
            <person name="Tomita M."/>
            <person name="Numata K."/>
            <person name="Arakawa K."/>
        </authorList>
    </citation>
    <scope>NUCLEOTIDE SEQUENCE [LARGE SCALE GENOMIC DNA]</scope>
</reference>
<organism evidence="2 3">
    <name type="scientific">Eumeta variegata</name>
    <name type="common">Bagworm moth</name>
    <name type="synonym">Eumeta japonica</name>
    <dbReference type="NCBI Taxonomy" id="151549"/>
    <lineage>
        <taxon>Eukaryota</taxon>
        <taxon>Metazoa</taxon>
        <taxon>Ecdysozoa</taxon>
        <taxon>Arthropoda</taxon>
        <taxon>Hexapoda</taxon>
        <taxon>Insecta</taxon>
        <taxon>Pterygota</taxon>
        <taxon>Neoptera</taxon>
        <taxon>Endopterygota</taxon>
        <taxon>Lepidoptera</taxon>
        <taxon>Glossata</taxon>
        <taxon>Ditrysia</taxon>
        <taxon>Tineoidea</taxon>
        <taxon>Psychidae</taxon>
        <taxon>Oiketicinae</taxon>
        <taxon>Eumeta</taxon>
    </lineage>
</organism>
<evidence type="ECO:0000313" key="2">
    <source>
        <dbReference type="EMBL" id="GBP69697.1"/>
    </source>
</evidence>
<keyword evidence="3" id="KW-1185">Reference proteome</keyword>
<dbReference type="EMBL" id="BGZK01001049">
    <property type="protein sequence ID" value="GBP69697.1"/>
    <property type="molecule type" value="Genomic_DNA"/>
</dbReference>
<proteinExistence type="predicted"/>
<evidence type="ECO:0000313" key="3">
    <source>
        <dbReference type="Proteomes" id="UP000299102"/>
    </source>
</evidence>
<accession>A0A4C1Y586</accession>
<protein>
    <submittedName>
        <fullName evidence="2">Uncharacterized protein</fullName>
    </submittedName>
</protein>
<dbReference type="AlphaFoldDB" id="A0A4C1Y586"/>
<evidence type="ECO:0000256" key="1">
    <source>
        <dbReference type="SAM" id="MobiDB-lite"/>
    </source>
</evidence>
<gene>
    <name evidence="2" type="ORF">EVAR_49784_1</name>
</gene>
<comment type="caution">
    <text evidence="2">The sequence shown here is derived from an EMBL/GenBank/DDBJ whole genome shotgun (WGS) entry which is preliminary data.</text>
</comment>
<dbReference type="Proteomes" id="UP000299102">
    <property type="component" value="Unassembled WGS sequence"/>
</dbReference>
<name>A0A4C1Y586_EUMVA</name>
<sequence length="427" mass="48055">MKPPKAARLLRKGEAIIQLLVFNYIGCNLLKSALITINFTAAVCRRKFGGDLPIFSGNRPELQDPASIDEDLSTRRVPGEVAANLIQIRARVHDTAPQRHAGCGRARGRRLAACFAGKLVKTSTDGDLFGLHYFHFGYVQELAMPRGYFKKDLPVESTSDCSKLCTGMETFQKVQCLRQNQKSLRLPEAACTWTGLLRNYKPIRQTRGRLARPVHSITPFTRRYKTARLPLFPRGPHHSPSTVPFIFKYSGRRKDSVVIELSKFDTQRKRNRKRRTSIRRSPLTDSRGAHVGSHSDFRRRGSRPLIGGRRRVDSLCRSDVYYRNFHRAPNISLPAAGPGKTNGGTFVFFGSAEANKIRGPCVVTFRVRRMSTFLSYTGGRRAGPGTVSVRVRHRRRVYSVSERDVSARKYIPSTRLSLGPTVDVVSI</sequence>